<evidence type="ECO:0000256" key="1">
    <source>
        <dbReference type="SAM" id="Phobius"/>
    </source>
</evidence>
<name>A0ABQ4KKE2_9BACI</name>
<evidence type="ECO:0000313" key="2">
    <source>
        <dbReference type="EMBL" id="GIN58422.1"/>
    </source>
</evidence>
<keyword evidence="3" id="KW-1185">Reference proteome</keyword>
<dbReference type="Proteomes" id="UP000679950">
    <property type="component" value="Unassembled WGS sequence"/>
</dbReference>
<feature type="transmembrane region" description="Helical" evidence="1">
    <location>
        <begin position="12"/>
        <end position="32"/>
    </location>
</feature>
<feature type="transmembrane region" description="Helical" evidence="1">
    <location>
        <begin position="120"/>
        <end position="136"/>
    </location>
</feature>
<gene>
    <name evidence="2" type="ORF">J8TS2_27410</name>
</gene>
<dbReference type="EMBL" id="BORB01000023">
    <property type="protein sequence ID" value="GIN58422.1"/>
    <property type="molecule type" value="Genomic_DNA"/>
</dbReference>
<keyword evidence="1" id="KW-1133">Transmembrane helix</keyword>
<keyword evidence="1" id="KW-0472">Membrane</keyword>
<protein>
    <submittedName>
        <fullName evidence="2">Uncharacterized protein</fullName>
    </submittedName>
</protein>
<reference evidence="2 3" key="1">
    <citation type="submission" date="2021-03" db="EMBL/GenBank/DDBJ databases">
        <title>Antimicrobial resistance genes in bacteria isolated from Japanese honey, and their potential for conferring macrolide and lincosamide resistance in the American foulbrood pathogen Paenibacillus larvae.</title>
        <authorList>
            <person name="Okamoto M."/>
            <person name="Kumagai M."/>
            <person name="Kanamori H."/>
            <person name="Takamatsu D."/>
        </authorList>
    </citation>
    <scope>NUCLEOTIDE SEQUENCE [LARGE SCALE GENOMIC DNA]</scope>
    <source>
        <strain evidence="2 3">J8TS2</strain>
    </source>
</reference>
<sequence length="140" mass="16349">MIRSHPLSILYFHGGVKGYWLGFAITILYTLSKVWSQNLRVADIYQVWISSMIFYEVLQAILNQGLFLWTGIQLFFGVSFLLLVVKKKQVLWKEQLLILYTGGQALFYSIHHNLLSAPMLTYLFMAIFLVIALRKWEVLE</sequence>
<comment type="caution">
    <text evidence="2">The sequence shown here is derived from an EMBL/GenBank/DDBJ whole genome shotgun (WGS) entry which is preliminary data.</text>
</comment>
<keyword evidence="1" id="KW-0812">Transmembrane</keyword>
<accession>A0ABQ4KKE2</accession>
<evidence type="ECO:0000313" key="3">
    <source>
        <dbReference type="Proteomes" id="UP000679950"/>
    </source>
</evidence>
<organism evidence="2 3">
    <name type="scientific">Lederbergia ruris</name>
    <dbReference type="NCBI Taxonomy" id="217495"/>
    <lineage>
        <taxon>Bacteria</taxon>
        <taxon>Bacillati</taxon>
        <taxon>Bacillota</taxon>
        <taxon>Bacilli</taxon>
        <taxon>Bacillales</taxon>
        <taxon>Bacillaceae</taxon>
        <taxon>Lederbergia</taxon>
    </lineage>
</organism>
<feature type="transmembrane region" description="Helical" evidence="1">
    <location>
        <begin position="67"/>
        <end position="85"/>
    </location>
</feature>
<proteinExistence type="predicted"/>